<dbReference type="NCBIfam" id="TIGR02032">
    <property type="entry name" value="GG-red-SF"/>
    <property type="match status" value="1"/>
</dbReference>
<dbReference type="Pfam" id="PF22578">
    <property type="entry name" value="GGR_cat"/>
    <property type="match status" value="1"/>
</dbReference>
<sequence length="454" mass="51586">MYYDVVIVGAGPGGAIAAKTLDDSNLSVCLIDAKTREKIGEKVCGDAVGKEFFDFLHEKINLEYPDEEVKDRIDGIKVFSPDRKTVFDVETKEGGYMLDRPKFGQHLLRQLKNICLMDNIKFTDFYEKGIIVERKENGVKNEKIECKIVIDASGFNAVVRKRTNNNNNAALLMEKDIAQNDIAICYREIRKYKFEDPHHCHIYLSRKFSPGGYLWEFPEGEHLNVGLGVLYPSVPKKQYDEYVKFRGEKFLNSEIINAGGGISPTRRPVDSLVAMQNGMGIMLVGDAACQVNPIHGGGIGQAMRAGYFAGMAIKKIYERNGREGIGKISLNDLWEYNSYYMQNYGGTIASLDLFRIFLQNLSDEEVNSGMSSGMIKEDDLIKISEGEEINLSIAEKIMRLSKGLSTLSTAKKLAYTVKKMKEIKELYKNYQSHEKFFEWKENVERIYEDLRKHI</sequence>
<keyword evidence="6" id="KW-1208">Phospholipid metabolism</keyword>
<dbReference type="SUPFAM" id="SSF51905">
    <property type="entry name" value="FAD/NAD(P)-binding domain"/>
    <property type="match status" value="1"/>
</dbReference>
<gene>
    <name evidence="9" type="ORF">MSIBF_A2160006</name>
</gene>
<evidence type="ECO:0000256" key="2">
    <source>
        <dbReference type="ARBA" id="ARBA00022630"/>
    </source>
</evidence>
<dbReference type="InterPro" id="IPR023753">
    <property type="entry name" value="FAD/NAD-binding_dom"/>
</dbReference>
<dbReference type="PANTHER" id="PTHR42685">
    <property type="entry name" value="GERANYLGERANYL DIPHOSPHATE REDUCTASE"/>
    <property type="match status" value="1"/>
</dbReference>
<dbReference type="GO" id="GO:0008654">
    <property type="term" value="P:phospholipid biosynthetic process"/>
    <property type="evidence" value="ECO:0007669"/>
    <property type="project" value="UniProtKB-KW"/>
</dbReference>
<keyword evidence="2" id="KW-0285">Flavoprotein</keyword>
<evidence type="ECO:0000256" key="4">
    <source>
        <dbReference type="ARBA" id="ARBA00023098"/>
    </source>
</evidence>
<evidence type="ECO:0000256" key="3">
    <source>
        <dbReference type="ARBA" id="ARBA00023002"/>
    </source>
</evidence>
<name>A0A098EBE5_9ZZZZ</name>
<dbReference type="Gene3D" id="3.50.50.60">
    <property type="entry name" value="FAD/NAD(P)-binding domain"/>
    <property type="match status" value="1"/>
</dbReference>
<dbReference type="AlphaFoldDB" id="A0A098EBE5"/>
<dbReference type="GO" id="GO:0016628">
    <property type="term" value="F:oxidoreductase activity, acting on the CH-CH group of donors, NAD or NADP as acceptor"/>
    <property type="evidence" value="ECO:0007669"/>
    <property type="project" value="InterPro"/>
</dbReference>
<evidence type="ECO:0000259" key="8">
    <source>
        <dbReference type="Pfam" id="PF22578"/>
    </source>
</evidence>
<feature type="domain" description="FAD/NAD(P)-binding" evidence="7">
    <location>
        <begin position="3"/>
        <end position="156"/>
    </location>
</feature>
<keyword evidence="3 9" id="KW-0560">Oxidoreductase</keyword>
<dbReference type="InterPro" id="IPR050407">
    <property type="entry name" value="Geranylgeranyl_reductase"/>
</dbReference>
<dbReference type="PANTHER" id="PTHR42685:SF18">
    <property type="entry name" value="DIGERANYLGERANYLGLYCEROPHOSPHOLIPID REDUCTASE"/>
    <property type="match status" value="1"/>
</dbReference>
<dbReference type="InterPro" id="IPR054715">
    <property type="entry name" value="GGR_cat"/>
</dbReference>
<evidence type="ECO:0000259" key="7">
    <source>
        <dbReference type="Pfam" id="PF07992"/>
    </source>
</evidence>
<feature type="domain" description="Digeranylgeranylglycerophospholipid reductase catalytic" evidence="8">
    <location>
        <begin position="181"/>
        <end position="261"/>
    </location>
</feature>
<accession>A0A098EBE5</accession>
<keyword evidence="1" id="KW-0444">Lipid biosynthesis</keyword>
<evidence type="ECO:0000256" key="6">
    <source>
        <dbReference type="ARBA" id="ARBA00023264"/>
    </source>
</evidence>
<organism evidence="9">
    <name type="scientific">groundwater metagenome</name>
    <dbReference type="NCBI Taxonomy" id="717931"/>
    <lineage>
        <taxon>unclassified sequences</taxon>
        <taxon>metagenomes</taxon>
        <taxon>ecological metagenomes</taxon>
    </lineage>
</organism>
<dbReference type="Pfam" id="PF07992">
    <property type="entry name" value="Pyr_redox_2"/>
    <property type="match status" value="1"/>
</dbReference>
<dbReference type="InterPro" id="IPR011777">
    <property type="entry name" value="Geranylgeranyl_Rdtase_fam"/>
</dbReference>
<evidence type="ECO:0000256" key="1">
    <source>
        <dbReference type="ARBA" id="ARBA00022516"/>
    </source>
</evidence>
<keyword evidence="5" id="KW-0594">Phospholipid biosynthesis</keyword>
<dbReference type="InterPro" id="IPR036188">
    <property type="entry name" value="FAD/NAD-bd_sf"/>
</dbReference>
<evidence type="ECO:0000256" key="5">
    <source>
        <dbReference type="ARBA" id="ARBA00023209"/>
    </source>
</evidence>
<dbReference type="EMBL" id="CCXY01000131">
    <property type="protein sequence ID" value="CEG12345.1"/>
    <property type="molecule type" value="Genomic_DNA"/>
</dbReference>
<dbReference type="PRINTS" id="PR00420">
    <property type="entry name" value="RNGMNOXGNASE"/>
</dbReference>
<keyword evidence="4" id="KW-0443">Lipid metabolism</keyword>
<reference evidence="9" key="1">
    <citation type="submission" date="2014-09" db="EMBL/GenBank/DDBJ databases">
        <authorList>
            <person name="Probst J Alexander"/>
        </authorList>
    </citation>
    <scope>NUCLEOTIDE SEQUENCE</scope>
</reference>
<protein>
    <submittedName>
        <fullName evidence="9">Putative Digeranylgeranylglycerophospholipid reductase</fullName>
        <ecNumber evidence="9">1.3.1.-</ecNumber>
    </submittedName>
</protein>
<dbReference type="EC" id="1.3.1.-" evidence="9"/>
<proteinExistence type="predicted"/>
<evidence type="ECO:0000313" key="9">
    <source>
        <dbReference type="EMBL" id="CEG12345.1"/>
    </source>
</evidence>